<evidence type="ECO:0000259" key="1">
    <source>
        <dbReference type="Pfam" id="PF13472"/>
    </source>
</evidence>
<dbReference type="InterPro" id="IPR036514">
    <property type="entry name" value="SGNH_hydro_sf"/>
</dbReference>
<organism evidence="2 3">
    <name type="scientific">Planomonospora venezuelensis</name>
    <dbReference type="NCBI Taxonomy" id="1999"/>
    <lineage>
        <taxon>Bacteria</taxon>
        <taxon>Bacillati</taxon>
        <taxon>Actinomycetota</taxon>
        <taxon>Actinomycetes</taxon>
        <taxon>Streptosporangiales</taxon>
        <taxon>Streptosporangiaceae</taxon>
        <taxon>Planomonospora</taxon>
    </lineage>
</organism>
<name>A0A841D1B4_PLAVE</name>
<protein>
    <submittedName>
        <fullName evidence="2">Lysophospholipase L1-like esterase</fullName>
    </submittedName>
</protein>
<reference evidence="2 3" key="1">
    <citation type="submission" date="2020-08" db="EMBL/GenBank/DDBJ databases">
        <title>Genomic Encyclopedia of Type Strains, Phase III (KMG-III): the genomes of soil and plant-associated and newly described type strains.</title>
        <authorList>
            <person name="Whitman W."/>
        </authorList>
    </citation>
    <scope>NUCLEOTIDE SEQUENCE [LARGE SCALE GENOMIC DNA]</scope>
    <source>
        <strain evidence="2 3">CECT 3303</strain>
    </source>
</reference>
<dbReference type="Pfam" id="PF13472">
    <property type="entry name" value="Lipase_GDSL_2"/>
    <property type="match status" value="1"/>
</dbReference>
<dbReference type="Gene3D" id="2.60.120.260">
    <property type="entry name" value="Galactose-binding domain-like"/>
    <property type="match status" value="1"/>
</dbReference>
<feature type="domain" description="SGNH hydrolase-type esterase" evidence="1">
    <location>
        <begin position="177"/>
        <end position="364"/>
    </location>
</feature>
<accession>A0A841D1B4</accession>
<keyword evidence="3" id="KW-1185">Reference proteome</keyword>
<comment type="caution">
    <text evidence="2">The sequence shown here is derived from an EMBL/GenBank/DDBJ whole genome shotgun (WGS) entry which is preliminary data.</text>
</comment>
<dbReference type="AlphaFoldDB" id="A0A841D1B4"/>
<dbReference type="EMBL" id="JACHJJ010000003">
    <property type="protein sequence ID" value="MBB5961995.1"/>
    <property type="molecule type" value="Genomic_DNA"/>
</dbReference>
<proteinExistence type="predicted"/>
<gene>
    <name evidence="2" type="ORF">FHS22_001254</name>
</gene>
<dbReference type="InterPro" id="IPR013830">
    <property type="entry name" value="SGNH_hydro"/>
</dbReference>
<dbReference type="Gene3D" id="3.40.50.1110">
    <property type="entry name" value="SGNH hydrolase"/>
    <property type="match status" value="1"/>
</dbReference>
<evidence type="ECO:0000313" key="3">
    <source>
        <dbReference type="Proteomes" id="UP000562352"/>
    </source>
</evidence>
<dbReference type="RefSeq" id="WP_184939216.1">
    <property type="nucleotide sequence ID" value="NZ_BAAAWZ010000001.1"/>
</dbReference>
<evidence type="ECO:0000313" key="2">
    <source>
        <dbReference type="EMBL" id="MBB5961995.1"/>
    </source>
</evidence>
<dbReference type="Proteomes" id="UP000562352">
    <property type="component" value="Unassembled WGS sequence"/>
</dbReference>
<dbReference type="SUPFAM" id="SSF52266">
    <property type="entry name" value="SGNH hydrolase"/>
    <property type="match status" value="1"/>
</dbReference>
<sequence length="385" mass="40835">MAGEHTLDAEGLAGLLAGAVDAEPTPEGVIPLRLARRSRGQEPTHSAMWVASAAAGVHLRMLTGASRITLAVKITRALPEGLDSREHPASFVAVAGGEAVCRADVDEGDVVRLVDDGMRVEAGEASAVRLDLGEPEGGQERVVEIWLPHTAQVELRSVTSDAPLTPAPSRATHWLHYGSSISHCLEADGPLGPWPQTAARNLGLRLTSMGLAGNAMLDPFAARTIRDIEADVISLKVGINIVNADSMRARTFMPAVHGFLDTVRDGHPDTPIVLVSAVACPIHEDTPGPTVHDGTRFRAALRSLDSDPGALTLGMTRRLLEQVAAERAATDPRLYFVDGLELLGPSDAGRLYDDLHPDQKGYDLMAGRFTALVRGRPDLAAAFGL</sequence>